<dbReference type="AlphaFoldDB" id="A0A2G9UEZ6"/>
<dbReference type="Proteomes" id="UP000230423">
    <property type="component" value="Unassembled WGS sequence"/>
</dbReference>
<organism evidence="2 3">
    <name type="scientific">Teladorsagia circumcincta</name>
    <name type="common">Brown stomach worm</name>
    <name type="synonym">Ostertagia circumcincta</name>
    <dbReference type="NCBI Taxonomy" id="45464"/>
    <lineage>
        <taxon>Eukaryota</taxon>
        <taxon>Metazoa</taxon>
        <taxon>Ecdysozoa</taxon>
        <taxon>Nematoda</taxon>
        <taxon>Chromadorea</taxon>
        <taxon>Rhabditida</taxon>
        <taxon>Rhabditina</taxon>
        <taxon>Rhabditomorpha</taxon>
        <taxon>Strongyloidea</taxon>
        <taxon>Trichostrongylidae</taxon>
        <taxon>Teladorsagia</taxon>
    </lineage>
</organism>
<feature type="region of interest" description="Disordered" evidence="1">
    <location>
        <begin position="21"/>
        <end position="62"/>
    </location>
</feature>
<feature type="compositionally biased region" description="Basic and acidic residues" evidence="1">
    <location>
        <begin position="186"/>
        <end position="211"/>
    </location>
</feature>
<feature type="region of interest" description="Disordered" evidence="1">
    <location>
        <begin position="94"/>
        <end position="211"/>
    </location>
</feature>
<evidence type="ECO:0000313" key="2">
    <source>
        <dbReference type="EMBL" id="PIO68791.1"/>
    </source>
</evidence>
<gene>
    <name evidence="2" type="ORF">TELCIR_09406</name>
</gene>
<evidence type="ECO:0000256" key="1">
    <source>
        <dbReference type="SAM" id="MobiDB-lite"/>
    </source>
</evidence>
<keyword evidence="3" id="KW-1185">Reference proteome</keyword>
<dbReference type="EMBL" id="KZ346923">
    <property type="protein sequence ID" value="PIO68791.1"/>
    <property type="molecule type" value="Genomic_DNA"/>
</dbReference>
<protein>
    <submittedName>
        <fullName evidence="2">Uncharacterized protein</fullName>
    </submittedName>
</protein>
<name>A0A2G9UEZ6_TELCI</name>
<evidence type="ECO:0000313" key="3">
    <source>
        <dbReference type="Proteomes" id="UP000230423"/>
    </source>
</evidence>
<proteinExistence type="predicted"/>
<feature type="compositionally biased region" description="Basic and acidic residues" evidence="1">
    <location>
        <begin position="149"/>
        <end position="160"/>
    </location>
</feature>
<reference evidence="2 3" key="1">
    <citation type="submission" date="2015-09" db="EMBL/GenBank/DDBJ databases">
        <title>Draft genome of the parasitic nematode Teladorsagia circumcincta isolate WARC Sus (inbred).</title>
        <authorList>
            <person name="Mitreva M."/>
        </authorList>
    </citation>
    <scope>NUCLEOTIDE SEQUENCE [LARGE SCALE GENOMIC DNA]</scope>
    <source>
        <strain evidence="2 3">S</strain>
    </source>
</reference>
<feature type="compositionally biased region" description="Gly residues" evidence="1">
    <location>
        <begin position="119"/>
        <end position="129"/>
    </location>
</feature>
<accession>A0A2G9UEZ6</accession>
<sequence>MCHIDNDLADELLKIEDVYGERRKESSEKTVIPADPRDSIKPLMSEPSSFGHGGGRGAPVSFFPPPARGVSAFGPGGYPGANAGVNGMIDVGAGARGRGMGRGFPPSSFPRDGPRGRGRGSFGGRGGMRGHGDKPSMNSSHESTESQDENQRFEPPRSPEPEAQPANSKLRPSRNGLKVQCSNAEEADKHRERLRRIDQRTQPDNEENLEKRCENKAVYPGVANTYREGEDVQPSWRFAHCDVIKYSNSQLEPSVCTVLAK</sequence>